<evidence type="ECO:0000256" key="9">
    <source>
        <dbReference type="ARBA" id="ARBA00022825"/>
    </source>
</evidence>
<keyword evidence="12 17" id="KW-0472">Membrane</keyword>
<evidence type="ECO:0000256" key="3">
    <source>
        <dbReference type="ARBA" id="ARBA00008141"/>
    </source>
</evidence>
<dbReference type="Gene3D" id="2.40.10.10">
    <property type="entry name" value="Trypsin-like serine proteases"/>
    <property type="match status" value="4"/>
</dbReference>
<organism evidence="19 20">
    <name type="scientific">Anopheles melas</name>
    <dbReference type="NCBI Taxonomy" id="34690"/>
    <lineage>
        <taxon>Eukaryota</taxon>
        <taxon>Metazoa</taxon>
        <taxon>Ecdysozoa</taxon>
        <taxon>Arthropoda</taxon>
        <taxon>Hexapoda</taxon>
        <taxon>Insecta</taxon>
        <taxon>Pterygota</taxon>
        <taxon>Neoptera</taxon>
        <taxon>Endopterygota</taxon>
        <taxon>Diptera</taxon>
        <taxon>Nematocera</taxon>
        <taxon>Culicoidea</taxon>
        <taxon>Culicidae</taxon>
        <taxon>Anophelinae</taxon>
        <taxon>Anopheles</taxon>
    </lineage>
</organism>
<evidence type="ECO:0000256" key="15">
    <source>
        <dbReference type="ARBA" id="ARBA00024195"/>
    </source>
</evidence>
<feature type="domain" description="Peptidase S1" evidence="18">
    <location>
        <begin position="1"/>
        <end position="177"/>
    </location>
</feature>
<dbReference type="SMART" id="SM00020">
    <property type="entry name" value="Tryp_SPc"/>
    <property type="match status" value="2"/>
</dbReference>
<reference evidence="19" key="2">
    <citation type="submission" date="2020-05" db="UniProtKB">
        <authorList>
            <consortium name="EnsemblMetazoa"/>
        </authorList>
    </citation>
    <scope>IDENTIFICATION</scope>
    <source>
        <strain evidence="19">CM1001059</strain>
    </source>
</reference>
<dbReference type="Pfam" id="PF04923">
    <property type="entry name" value="Ninjurin"/>
    <property type="match status" value="1"/>
</dbReference>
<evidence type="ECO:0000259" key="18">
    <source>
        <dbReference type="PROSITE" id="PS50240"/>
    </source>
</evidence>
<comment type="subcellular location">
    <subcellularLocation>
        <location evidence="1">Membrane</location>
        <topology evidence="1">Multi-pass membrane protein</topology>
    </subcellularLocation>
    <subcellularLocation>
        <location evidence="2">Secreted</location>
        <location evidence="2">Extracellular space</location>
    </subcellularLocation>
</comment>
<evidence type="ECO:0000313" key="20">
    <source>
        <dbReference type="Proteomes" id="UP000075902"/>
    </source>
</evidence>
<dbReference type="InterPro" id="IPR050430">
    <property type="entry name" value="Peptidase_S1"/>
</dbReference>
<keyword evidence="14" id="KW-1015">Disulfide bond</keyword>
<dbReference type="PRINTS" id="PR00722">
    <property type="entry name" value="CHYMOTRYPSIN"/>
</dbReference>
<reference evidence="20" key="1">
    <citation type="submission" date="2014-01" db="EMBL/GenBank/DDBJ databases">
        <title>The Genome Sequence of Anopheles melas CM1001059_A (V2).</title>
        <authorList>
            <consortium name="The Broad Institute Genomics Platform"/>
            <person name="Neafsey D.E."/>
            <person name="Besansky N."/>
            <person name="Howell P."/>
            <person name="Walton C."/>
            <person name="Young S.K."/>
            <person name="Zeng Q."/>
            <person name="Gargeya S."/>
            <person name="Fitzgerald M."/>
            <person name="Haas B."/>
            <person name="Abouelleil A."/>
            <person name="Allen A.W."/>
            <person name="Alvarado L."/>
            <person name="Arachchi H.M."/>
            <person name="Berlin A.M."/>
            <person name="Chapman S.B."/>
            <person name="Gainer-Dewar J."/>
            <person name="Goldberg J."/>
            <person name="Griggs A."/>
            <person name="Gujja S."/>
            <person name="Hansen M."/>
            <person name="Howarth C."/>
            <person name="Imamovic A."/>
            <person name="Ireland A."/>
            <person name="Larimer J."/>
            <person name="McCowan C."/>
            <person name="Murphy C."/>
            <person name="Pearson M."/>
            <person name="Poon T.W."/>
            <person name="Priest M."/>
            <person name="Roberts A."/>
            <person name="Saif S."/>
            <person name="Shea T."/>
            <person name="Sisk P."/>
            <person name="Sykes S."/>
            <person name="Wortman J."/>
            <person name="Nusbaum C."/>
            <person name="Birren B."/>
        </authorList>
    </citation>
    <scope>NUCLEOTIDE SEQUENCE [LARGE SCALE GENOMIC DNA]</scope>
    <source>
        <strain evidence="20">CM1001059</strain>
    </source>
</reference>
<feature type="transmembrane region" description="Helical" evidence="17">
    <location>
        <begin position="224"/>
        <end position="249"/>
    </location>
</feature>
<keyword evidence="4" id="KW-0964">Secreted</keyword>
<keyword evidence="8 16" id="KW-0378">Hydrolase</keyword>
<dbReference type="SUPFAM" id="SSF50494">
    <property type="entry name" value="Trypsin-like serine proteases"/>
    <property type="match status" value="2"/>
</dbReference>
<dbReference type="InterPro" id="IPR001314">
    <property type="entry name" value="Peptidase_S1A"/>
</dbReference>
<evidence type="ECO:0000256" key="17">
    <source>
        <dbReference type="SAM" id="Phobius"/>
    </source>
</evidence>
<evidence type="ECO:0000256" key="16">
    <source>
        <dbReference type="RuleBase" id="RU363034"/>
    </source>
</evidence>
<dbReference type="InterPro" id="IPR018114">
    <property type="entry name" value="TRYPSIN_HIS"/>
</dbReference>
<evidence type="ECO:0000256" key="11">
    <source>
        <dbReference type="ARBA" id="ARBA00022989"/>
    </source>
</evidence>
<dbReference type="PROSITE" id="PS00135">
    <property type="entry name" value="TRYPSIN_SER"/>
    <property type="match status" value="1"/>
</dbReference>
<accession>A0A182UCS2</accession>
<name>A0A182UCS2_9DIPT</name>
<evidence type="ECO:0000256" key="10">
    <source>
        <dbReference type="ARBA" id="ARBA00022889"/>
    </source>
</evidence>
<dbReference type="EnsemblMetazoa" id="AMEC018039-RA">
    <property type="protein sequence ID" value="AMEC018039-PA"/>
    <property type="gene ID" value="AMEC018039"/>
</dbReference>
<dbReference type="GO" id="GO:0016020">
    <property type="term" value="C:membrane"/>
    <property type="evidence" value="ECO:0007669"/>
    <property type="project" value="UniProtKB-SubCell"/>
</dbReference>
<keyword evidence="10" id="KW-0130">Cell adhesion</keyword>
<evidence type="ECO:0000256" key="8">
    <source>
        <dbReference type="ARBA" id="ARBA00022801"/>
    </source>
</evidence>
<dbReference type="GO" id="GO:0007586">
    <property type="term" value="P:digestion"/>
    <property type="evidence" value="ECO:0007669"/>
    <property type="project" value="UniProtKB-KW"/>
</dbReference>
<dbReference type="PANTHER" id="PTHR24276">
    <property type="entry name" value="POLYSERASE-RELATED"/>
    <property type="match status" value="1"/>
</dbReference>
<proteinExistence type="inferred from homology"/>
<keyword evidence="9 16" id="KW-0720">Serine protease</keyword>
<dbReference type="GO" id="GO:0016485">
    <property type="term" value="P:protein processing"/>
    <property type="evidence" value="ECO:0007669"/>
    <property type="project" value="UniProtKB-ARBA"/>
</dbReference>
<evidence type="ECO:0000256" key="5">
    <source>
        <dbReference type="ARBA" id="ARBA00022670"/>
    </source>
</evidence>
<dbReference type="Pfam" id="PF00089">
    <property type="entry name" value="Trypsin"/>
    <property type="match status" value="2"/>
</dbReference>
<dbReference type="VEuPathDB" id="VectorBase:AMEC018039"/>
<dbReference type="PROSITE" id="PS00134">
    <property type="entry name" value="TRYPSIN_HIS"/>
    <property type="match status" value="1"/>
</dbReference>
<evidence type="ECO:0000256" key="1">
    <source>
        <dbReference type="ARBA" id="ARBA00004141"/>
    </source>
</evidence>
<dbReference type="AlphaFoldDB" id="A0A182UCS2"/>
<dbReference type="InterPro" id="IPR001254">
    <property type="entry name" value="Trypsin_dom"/>
</dbReference>
<keyword evidence="13" id="KW-0865">Zymogen</keyword>
<comment type="similarity">
    <text evidence="3">Belongs to the ninjurin family.</text>
</comment>
<evidence type="ECO:0000256" key="14">
    <source>
        <dbReference type="ARBA" id="ARBA00023157"/>
    </source>
</evidence>
<keyword evidence="6 17" id="KW-0812">Transmembrane</keyword>
<evidence type="ECO:0000256" key="7">
    <source>
        <dbReference type="ARBA" id="ARBA00022757"/>
    </source>
</evidence>
<evidence type="ECO:0000256" key="4">
    <source>
        <dbReference type="ARBA" id="ARBA00022525"/>
    </source>
</evidence>
<dbReference type="GO" id="GO:0007155">
    <property type="term" value="P:cell adhesion"/>
    <property type="evidence" value="ECO:0007669"/>
    <property type="project" value="UniProtKB-KW"/>
</dbReference>
<dbReference type="FunFam" id="2.40.10.10:FF:000036">
    <property type="entry name" value="Trypsin beta"/>
    <property type="match status" value="1"/>
</dbReference>
<dbReference type="STRING" id="34690.A0A182UCS2"/>
<evidence type="ECO:0000256" key="2">
    <source>
        <dbReference type="ARBA" id="ARBA00004239"/>
    </source>
</evidence>
<protein>
    <recommendedName>
        <fullName evidence="18">Peptidase S1 domain-containing protein</fullName>
    </recommendedName>
</protein>
<dbReference type="GO" id="GO:0042246">
    <property type="term" value="P:tissue regeneration"/>
    <property type="evidence" value="ECO:0007669"/>
    <property type="project" value="InterPro"/>
</dbReference>
<dbReference type="CDD" id="cd00190">
    <property type="entry name" value="Tryp_SPc"/>
    <property type="match status" value="2"/>
</dbReference>
<feature type="transmembrane region" description="Helical" evidence="17">
    <location>
        <begin position="269"/>
        <end position="287"/>
    </location>
</feature>
<comment type="similarity">
    <text evidence="15">Belongs to the peptidase S1 family. CLIP subfamily.</text>
</comment>
<dbReference type="GO" id="GO:0004252">
    <property type="term" value="F:serine-type endopeptidase activity"/>
    <property type="evidence" value="ECO:0007669"/>
    <property type="project" value="InterPro"/>
</dbReference>
<keyword evidence="11 17" id="KW-1133">Transmembrane helix</keyword>
<dbReference type="GO" id="GO:0005576">
    <property type="term" value="C:extracellular region"/>
    <property type="evidence" value="ECO:0007669"/>
    <property type="project" value="UniProtKB-SubCell"/>
</dbReference>
<keyword evidence="20" id="KW-1185">Reference proteome</keyword>
<dbReference type="InterPro" id="IPR009003">
    <property type="entry name" value="Peptidase_S1_PA"/>
</dbReference>
<dbReference type="PROSITE" id="PS50240">
    <property type="entry name" value="TRYPSIN_DOM"/>
    <property type="match status" value="2"/>
</dbReference>
<keyword evidence="5 16" id="KW-0645">Protease</keyword>
<dbReference type="PANTHER" id="PTHR24276:SF96">
    <property type="entry name" value="PEPTIDASE S1 DOMAIN-CONTAINING PROTEIN"/>
    <property type="match status" value="1"/>
</dbReference>
<evidence type="ECO:0000256" key="6">
    <source>
        <dbReference type="ARBA" id="ARBA00022692"/>
    </source>
</evidence>
<feature type="domain" description="Peptidase S1" evidence="18">
    <location>
        <begin position="306"/>
        <end position="527"/>
    </location>
</feature>
<dbReference type="InterPro" id="IPR033116">
    <property type="entry name" value="TRYPSIN_SER"/>
</dbReference>
<sequence length="530" mass="57939">MVLVGTNSLKEGGELLKVDKLLYHSRYNRPQFHNDIGLMRLEQPVQFSELVQSVEYLEKAVPVNATVRLTGWGRTSTNGNVPTLLQSLNVVTLSNEDCNKKAGDPGYTDVGHLCTLTKTGEGACNGDSGGPLVYEEKLVGVVNFGVPCALGYPDGFARVSNHTLPRRYVTRKRDNFNCRKVINAELSSFVQKKSFAQNMMDIALLSANTNQLRYVIDLGDKHPYYMTSLMLIIVSLVMQVVVGLSMLYVNRYNMKNRSEIKAASHMNNLSVGGVFMVTLVNVFISTFNGAGAAKLPKLVLDDGYRVVGGEVAKNGSAPYQVSLQIPGHGHNCGGSLLNNRWVLTAAHCIVGHEPTNIQVLVGTNSLKEGGQLYKPDKLFHHNYASPEFRNDIGLIRLKEEVQFSEIVQSIEYSEQVVPANVTVRLTGWGRTSADGSVPTLLQSLNVVTLTNEDCKAKSLYPEHVDVGHLCTLTRSGEGACNGDSGGPLVYEGKLVGVVNFGVPCGRGYPDGFARVSYYHDWIRTTMANDS</sequence>
<evidence type="ECO:0000313" key="19">
    <source>
        <dbReference type="EnsemblMetazoa" id="AMEC018039-PA"/>
    </source>
</evidence>
<dbReference type="FunFam" id="2.40.10.10:FF:000047">
    <property type="entry name" value="Trypsin eta"/>
    <property type="match status" value="1"/>
</dbReference>
<dbReference type="InterPro" id="IPR043504">
    <property type="entry name" value="Peptidase_S1_PA_chymotrypsin"/>
</dbReference>
<evidence type="ECO:0000256" key="12">
    <source>
        <dbReference type="ARBA" id="ARBA00023136"/>
    </source>
</evidence>
<evidence type="ECO:0000256" key="13">
    <source>
        <dbReference type="ARBA" id="ARBA00023145"/>
    </source>
</evidence>
<dbReference type="Proteomes" id="UP000075902">
    <property type="component" value="Unassembled WGS sequence"/>
</dbReference>
<keyword evidence="7" id="KW-0222">Digestion</keyword>
<dbReference type="InterPro" id="IPR007007">
    <property type="entry name" value="Ninjurin"/>
</dbReference>